<dbReference type="EMBL" id="FOBF01000006">
    <property type="protein sequence ID" value="SEL63575.1"/>
    <property type="molecule type" value="Genomic_DNA"/>
</dbReference>
<evidence type="ECO:0000313" key="5">
    <source>
        <dbReference type="Proteomes" id="UP000198953"/>
    </source>
</evidence>
<evidence type="ECO:0000256" key="1">
    <source>
        <dbReference type="ARBA" id="ARBA00010088"/>
    </source>
</evidence>
<dbReference type="GO" id="GO:0004177">
    <property type="term" value="F:aminopeptidase activity"/>
    <property type="evidence" value="ECO:0007669"/>
    <property type="project" value="UniProtKB-EC"/>
</dbReference>
<dbReference type="PANTHER" id="PTHR43248:SF2">
    <property type="entry name" value="PROLYL AMINOPEPTIDASE"/>
    <property type="match status" value="1"/>
</dbReference>
<gene>
    <name evidence="4" type="ORF">SAMN05660976_02911</name>
</gene>
<dbReference type="SUPFAM" id="SSF53474">
    <property type="entry name" value="alpha/beta-Hydrolases"/>
    <property type="match status" value="1"/>
</dbReference>
<protein>
    <submittedName>
        <fullName evidence="4">Alpha/beta hydrolase fold</fullName>
    </submittedName>
</protein>
<evidence type="ECO:0000256" key="2">
    <source>
        <dbReference type="ARBA" id="ARBA00022801"/>
    </source>
</evidence>
<dbReference type="InterPro" id="IPR000073">
    <property type="entry name" value="AB_hydrolase_1"/>
</dbReference>
<keyword evidence="5" id="KW-1185">Reference proteome</keyword>
<feature type="domain" description="AB hydrolase-1" evidence="3">
    <location>
        <begin position="62"/>
        <end position="259"/>
    </location>
</feature>
<reference evidence="4 5" key="1">
    <citation type="submission" date="2016-10" db="EMBL/GenBank/DDBJ databases">
        <authorList>
            <person name="de Groot N.N."/>
        </authorList>
    </citation>
    <scope>NUCLEOTIDE SEQUENCE [LARGE SCALE GENOMIC DNA]</scope>
    <source>
        <strain evidence="4 5">DSM 43357</strain>
    </source>
</reference>
<dbReference type="GO" id="GO:0006508">
    <property type="term" value="P:proteolysis"/>
    <property type="evidence" value="ECO:0007669"/>
    <property type="project" value="InterPro"/>
</dbReference>
<evidence type="ECO:0000313" key="4">
    <source>
        <dbReference type="EMBL" id="SEL63575.1"/>
    </source>
</evidence>
<evidence type="ECO:0000259" key="3">
    <source>
        <dbReference type="Pfam" id="PF00561"/>
    </source>
</evidence>
<sequence length="427" mass="47276">MTDTAITQVPAEAAPQAVTMPGLTVVDHAFEVPLDHADPAGRAITVFAREIRDPARKAEDLPWMLFLQGGPGGKSPRLTGPAHWAHVLKTHRVLLLDQRGTGRSTPVTAQTAEGSDAELAAYLRHFRADSIVRDCEVVRRSLGVGQWETWGQSFGGFVTYTYLSLAPEALRACYVTGGTPGLEATADEVYRRTYERVAAKVARYYRRYPADRDKVRRIQEHLAGHEVTLPDGDRLTVERFKSLGLRLGRGDGMESLHWLVEEAWAGGRLTDEFLYTVMAETGFVGSPLYAVLHEAIYAQGGPTAWAAQRTRPAAFDAPDMFTGEMIYPWMFDDIRALRPFKGAAELLAAADDWPPLYDAGRLAANRVPVAAVAYHDDMYVDLGLSLETAERVGGVRLWVTNEFEHDGYRVAPDRVIPRLMRLASEPL</sequence>
<dbReference type="Gene3D" id="3.40.50.1820">
    <property type="entry name" value="alpha/beta hydrolase"/>
    <property type="match status" value="1"/>
</dbReference>
<dbReference type="AlphaFoldDB" id="A0A1H7RTS3"/>
<dbReference type="Proteomes" id="UP000198953">
    <property type="component" value="Unassembled WGS sequence"/>
</dbReference>
<dbReference type="RefSeq" id="WP_256256953.1">
    <property type="nucleotide sequence ID" value="NZ_FOBF01000006.1"/>
</dbReference>
<dbReference type="STRING" id="46177.SAMN05660976_02911"/>
<keyword evidence="2 4" id="KW-0378">Hydrolase</keyword>
<accession>A0A1H7RTS3</accession>
<dbReference type="Pfam" id="PF00561">
    <property type="entry name" value="Abhydrolase_1"/>
    <property type="match status" value="1"/>
</dbReference>
<dbReference type="InterPro" id="IPR051601">
    <property type="entry name" value="Serine_prot/Carboxylest_S33"/>
</dbReference>
<organism evidence="4 5">
    <name type="scientific">Nonomuraea pusilla</name>
    <dbReference type="NCBI Taxonomy" id="46177"/>
    <lineage>
        <taxon>Bacteria</taxon>
        <taxon>Bacillati</taxon>
        <taxon>Actinomycetota</taxon>
        <taxon>Actinomycetes</taxon>
        <taxon>Streptosporangiales</taxon>
        <taxon>Streptosporangiaceae</taxon>
        <taxon>Nonomuraea</taxon>
    </lineage>
</organism>
<dbReference type="PANTHER" id="PTHR43248">
    <property type="entry name" value="2-SUCCINYL-6-HYDROXY-2,4-CYCLOHEXADIENE-1-CARBOXYLATE SYNTHASE"/>
    <property type="match status" value="1"/>
</dbReference>
<comment type="similarity">
    <text evidence="1">Belongs to the peptidase S33 family.</text>
</comment>
<proteinExistence type="inferred from homology"/>
<name>A0A1H7RTS3_9ACTN</name>
<dbReference type="InterPro" id="IPR029058">
    <property type="entry name" value="AB_hydrolase_fold"/>
</dbReference>
<dbReference type="PRINTS" id="PR00793">
    <property type="entry name" value="PROAMNOPTASE"/>
</dbReference>
<dbReference type="InterPro" id="IPR002410">
    <property type="entry name" value="Peptidase_S33"/>
</dbReference>